<dbReference type="EMBL" id="MK779875">
    <property type="protein sequence ID" value="QCW07650.1"/>
    <property type="molecule type" value="Genomic_DNA"/>
</dbReference>
<keyword evidence="1" id="KW-1133">Transmembrane helix</keyword>
<keyword evidence="1" id="KW-0472">Membrane</keyword>
<dbReference type="KEGG" id="vg:65071142"/>
<accession>A0A4Y5N0S7</accession>
<keyword evidence="3" id="KW-1185">Reference proteome</keyword>
<reference evidence="2 3" key="1">
    <citation type="submission" date="2019-04" db="EMBL/GenBank/DDBJ databases">
        <authorList>
            <person name="de Jong A."/>
        </authorList>
    </citation>
    <scope>NUCLEOTIDE SEQUENCE [LARGE SCALE GENOMIC DNA]</scope>
</reference>
<feature type="transmembrane region" description="Helical" evidence="1">
    <location>
        <begin position="79"/>
        <end position="100"/>
    </location>
</feature>
<evidence type="ECO:0000313" key="2">
    <source>
        <dbReference type="EMBL" id="QCW07650.1"/>
    </source>
</evidence>
<evidence type="ECO:0000256" key="1">
    <source>
        <dbReference type="SAM" id="Phobius"/>
    </source>
</evidence>
<name>A0A4Y5N0S7_9CAUD</name>
<evidence type="ECO:0000313" key="3">
    <source>
        <dbReference type="Proteomes" id="UP000306022"/>
    </source>
</evidence>
<organism evidence="2 3">
    <name type="scientific">Lactococcus phage CHPC971</name>
    <dbReference type="NCBI Taxonomy" id="2575255"/>
    <lineage>
        <taxon>Viruses</taxon>
        <taxon>Duplodnaviria</taxon>
        <taxon>Heunggongvirae</taxon>
        <taxon>Uroviricota</taxon>
        <taxon>Caudoviricetes</taxon>
        <taxon>Fremauxvirus</taxon>
        <taxon>Fremauxvirus CHPC971</taxon>
    </lineage>
</organism>
<keyword evidence="1" id="KW-0812">Transmembrane</keyword>
<dbReference type="InterPro" id="IPR045933">
    <property type="entry name" value="DUF6353"/>
</dbReference>
<dbReference type="Proteomes" id="UP000306022">
    <property type="component" value="Segment"/>
</dbReference>
<proteinExistence type="predicted"/>
<sequence>MGFSISNYKRNVKAIKFATKKNAPLLLTIGGIGGLGLTAFASYKAAKQVVEITEDIEAIRANGGEVDRRHQLLRVGKAILPPVLIGSVSVAAIFGSYHVLNKRNGILATALSVVTAENKRLTGVLKSKNLLELAAPGNVNDTEYTDEDGQPVTVVERVDIPQLDSVWFDESKEYASDNHDYNLQFIRAAERKINERQAVEGTLTLNEVLYELGIAPKKVGTMFGWSDSELITIETTTMQQRDESGNLRPTILITWPMPHYVYDSVDYSGKMPF</sequence>
<protein>
    <submittedName>
        <fullName evidence="2">Uncharacterized protein</fullName>
    </submittedName>
</protein>
<dbReference type="GeneID" id="65071142"/>
<dbReference type="Pfam" id="PF19880">
    <property type="entry name" value="DUF6353"/>
    <property type="match status" value="1"/>
</dbReference>
<dbReference type="RefSeq" id="YP_010082142.1">
    <property type="nucleotide sequence ID" value="NC_055027.1"/>
</dbReference>
<feature type="transmembrane region" description="Helical" evidence="1">
    <location>
        <begin position="23"/>
        <end position="43"/>
    </location>
</feature>